<reference evidence="3" key="1">
    <citation type="journal article" date="2019" name="Int. J. Syst. Evol. Microbiol.">
        <title>The Global Catalogue of Microorganisms (GCM) 10K type strain sequencing project: providing services to taxonomists for standard genome sequencing and annotation.</title>
        <authorList>
            <consortium name="The Broad Institute Genomics Platform"/>
            <consortium name="The Broad Institute Genome Sequencing Center for Infectious Disease"/>
            <person name="Wu L."/>
            <person name="Ma J."/>
        </authorList>
    </citation>
    <scope>NUCLEOTIDE SEQUENCE [LARGE SCALE GENOMIC DNA]</scope>
    <source>
        <strain evidence="3">NBRC 109019</strain>
    </source>
</reference>
<dbReference type="RefSeq" id="WP_234660271.1">
    <property type="nucleotide sequence ID" value="NZ_AP027734.1"/>
</dbReference>
<sequence>MEPVERLRRLAVDGEHSRSLAPRSLDGRSLALSRIAALIAVGGPEASFGSEVDAAISEGATAEEIVDVLAGVIPVAGMPRAVAAAPKLALALGYDDLLEAD</sequence>
<name>A0ABN6YFZ6_9MICO</name>
<gene>
    <name evidence="2" type="ORF">GCM10025870_19330</name>
</gene>
<dbReference type="InterPro" id="IPR003779">
    <property type="entry name" value="CMD-like"/>
</dbReference>
<feature type="domain" description="Carboxymuconolactone decarboxylase-like" evidence="1">
    <location>
        <begin position="21"/>
        <end position="85"/>
    </location>
</feature>
<dbReference type="InterPro" id="IPR029032">
    <property type="entry name" value="AhpD-like"/>
</dbReference>
<accession>A0ABN6YFZ6</accession>
<dbReference type="Pfam" id="PF02627">
    <property type="entry name" value="CMD"/>
    <property type="match status" value="1"/>
</dbReference>
<dbReference type="Gene3D" id="1.20.1290.10">
    <property type="entry name" value="AhpD-like"/>
    <property type="match status" value="1"/>
</dbReference>
<evidence type="ECO:0000313" key="3">
    <source>
        <dbReference type="Proteomes" id="UP001321477"/>
    </source>
</evidence>
<evidence type="ECO:0000259" key="1">
    <source>
        <dbReference type="Pfam" id="PF02627"/>
    </source>
</evidence>
<proteinExistence type="predicted"/>
<evidence type="ECO:0000313" key="2">
    <source>
        <dbReference type="EMBL" id="BDZ54860.1"/>
    </source>
</evidence>
<dbReference type="EMBL" id="AP027734">
    <property type="protein sequence ID" value="BDZ54860.1"/>
    <property type="molecule type" value="Genomic_DNA"/>
</dbReference>
<keyword evidence="3" id="KW-1185">Reference proteome</keyword>
<protein>
    <recommendedName>
        <fullName evidence="1">Carboxymuconolactone decarboxylase-like domain-containing protein</fullName>
    </recommendedName>
</protein>
<dbReference type="Proteomes" id="UP001321477">
    <property type="component" value="Chromosome"/>
</dbReference>
<dbReference type="SUPFAM" id="SSF69118">
    <property type="entry name" value="AhpD-like"/>
    <property type="match status" value="1"/>
</dbReference>
<organism evidence="2 3">
    <name type="scientific">Agromyces marinus</name>
    <dbReference type="NCBI Taxonomy" id="1389020"/>
    <lineage>
        <taxon>Bacteria</taxon>
        <taxon>Bacillati</taxon>
        <taxon>Actinomycetota</taxon>
        <taxon>Actinomycetes</taxon>
        <taxon>Micrococcales</taxon>
        <taxon>Microbacteriaceae</taxon>
        <taxon>Agromyces</taxon>
    </lineage>
</organism>